<evidence type="ECO:0000259" key="8">
    <source>
        <dbReference type="PROSITE" id="PS50893"/>
    </source>
</evidence>
<dbReference type="PROSITE" id="PS50893">
    <property type="entry name" value="ABC_TRANSPORTER_2"/>
    <property type="match status" value="2"/>
</dbReference>
<dbReference type="RefSeq" id="WP_163042131.1">
    <property type="nucleotide sequence ID" value="NZ_JAAAMJ010000001.1"/>
</dbReference>
<proteinExistence type="inferred from homology"/>
<evidence type="ECO:0000313" key="9">
    <source>
        <dbReference type="EMBL" id="NDV85397.1"/>
    </source>
</evidence>
<dbReference type="InterPro" id="IPR050388">
    <property type="entry name" value="ABC_Ni/Peptide_Import"/>
</dbReference>
<evidence type="ECO:0000256" key="7">
    <source>
        <dbReference type="ARBA" id="ARBA00023136"/>
    </source>
</evidence>
<feature type="domain" description="ABC transporter" evidence="8">
    <location>
        <begin position="5"/>
        <end position="245"/>
    </location>
</feature>
<organism evidence="9 10">
    <name type="scientific">Aurantimonas aggregata</name>
    <dbReference type="NCBI Taxonomy" id="2047720"/>
    <lineage>
        <taxon>Bacteria</taxon>
        <taxon>Pseudomonadati</taxon>
        <taxon>Pseudomonadota</taxon>
        <taxon>Alphaproteobacteria</taxon>
        <taxon>Hyphomicrobiales</taxon>
        <taxon>Aurantimonadaceae</taxon>
        <taxon>Aurantimonas</taxon>
    </lineage>
</organism>
<dbReference type="Proteomes" id="UP000476332">
    <property type="component" value="Unassembled WGS sequence"/>
</dbReference>
<evidence type="ECO:0000256" key="2">
    <source>
        <dbReference type="ARBA" id="ARBA00005417"/>
    </source>
</evidence>
<dbReference type="InterPro" id="IPR003439">
    <property type="entry name" value="ABC_transporter-like_ATP-bd"/>
</dbReference>
<evidence type="ECO:0000256" key="6">
    <source>
        <dbReference type="ARBA" id="ARBA00022840"/>
    </source>
</evidence>
<evidence type="ECO:0000256" key="4">
    <source>
        <dbReference type="ARBA" id="ARBA00022475"/>
    </source>
</evidence>
<dbReference type="GO" id="GO:0005524">
    <property type="term" value="F:ATP binding"/>
    <property type="evidence" value="ECO:0007669"/>
    <property type="project" value="UniProtKB-KW"/>
</dbReference>
<comment type="subcellular location">
    <subcellularLocation>
        <location evidence="1">Cell inner membrane</location>
        <topology evidence="1">Peripheral membrane protein</topology>
    </subcellularLocation>
</comment>
<keyword evidence="5" id="KW-0547">Nucleotide-binding</keyword>
<sequence>MNPVLTIEAVSVHAGSQRIVAPTSLALVPGRPLTIIGETGSGKSLLAQAIVGNLPDGLSAEGHVTIGDVSEDAGASGRHALWGRGITVLPQEPWLSLDPTMRALPQVAETHQFVAGLGDAEADRAAADGLAGVGLSEAGAKYPFQLSGGMAQRLAFVVARAGGAPIVIADEPTKGLDAARIGEVVDLLRKGLADGGALLTITHDVEVARRLGGEVAIMLKGEIVERGEADLVLTAPQHEYTRMLLAADPRHWPTRSPADPSVATEGNVLALRDVSASRGGRTLFSGLSLAVGPGEIVGLTGPSGCGKSTLGDVALGLVRADAGMVQRQASLPPAAFQKLYQDPVAAFPPRRTLRRTLGDLAALHRLDASKIPELMKRLRLYPALLDRRPGQVSGGELQRFSLLRVLLLKPALIVADEPSSRLDLVTQKEMIELIVDAADRDGCAIILISHDEALVDAVADRRIRLDGDVSVREPDRQSA</sequence>
<dbReference type="SMART" id="SM00382">
    <property type="entry name" value="AAA"/>
    <property type="match status" value="2"/>
</dbReference>
<dbReference type="AlphaFoldDB" id="A0A6L9MCB2"/>
<keyword evidence="10" id="KW-1185">Reference proteome</keyword>
<dbReference type="EMBL" id="JAAAMJ010000001">
    <property type="protein sequence ID" value="NDV85397.1"/>
    <property type="molecule type" value="Genomic_DNA"/>
</dbReference>
<evidence type="ECO:0000256" key="5">
    <source>
        <dbReference type="ARBA" id="ARBA00022741"/>
    </source>
</evidence>
<feature type="domain" description="ABC transporter" evidence="8">
    <location>
        <begin position="269"/>
        <end position="479"/>
    </location>
</feature>
<dbReference type="Gene3D" id="3.40.50.300">
    <property type="entry name" value="P-loop containing nucleotide triphosphate hydrolases"/>
    <property type="match status" value="2"/>
</dbReference>
<evidence type="ECO:0000256" key="3">
    <source>
        <dbReference type="ARBA" id="ARBA00022448"/>
    </source>
</evidence>
<comment type="caution">
    <text evidence="9">The sequence shown here is derived from an EMBL/GenBank/DDBJ whole genome shotgun (WGS) entry which is preliminary data.</text>
</comment>
<dbReference type="GO" id="GO:0016887">
    <property type="term" value="F:ATP hydrolysis activity"/>
    <property type="evidence" value="ECO:0007669"/>
    <property type="project" value="InterPro"/>
</dbReference>
<keyword evidence="6 9" id="KW-0067">ATP-binding</keyword>
<dbReference type="GO" id="GO:0005886">
    <property type="term" value="C:plasma membrane"/>
    <property type="evidence" value="ECO:0007669"/>
    <property type="project" value="UniProtKB-SubCell"/>
</dbReference>
<dbReference type="InterPro" id="IPR027417">
    <property type="entry name" value="P-loop_NTPase"/>
</dbReference>
<dbReference type="PROSITE" id="PS00211">
    <property type="entry name" value="ABC_TRANSPORTER_1"/>
    <property type="match status" value="1"/>
</dbReference>
<dbReference type="PANTHER" id="PTHR43297:SF7">
    <property type="entry name" value="D,D-DIPEPTIDE TRANSPORT ATP-BINDING PROTEIN DDPD-RELATED"/>
    <property type="match status" value="1"/>
</dbReference>
<protein>
    <submittedName>
        <fullName evidence="9">ATP-binding cassette domain-containing protein</fullName>
    </submittedName>
</protein>
<dbReference type="SUPFAM" id="SSF52540">
    <property type="entry name" value="P-loop containing nucleoside triphosphate hydrolases"/>
    <property type="match status" value="2"/>
</dbReference>
<name>A0A6L9MCB2_9HYPH</name>
<evidence type="ECO:0000256" key="1">
    <source>
        <dbReference type="ARBA" id="ARBA00004417"/>
    </source>
</evidence>
<accession>A0A6L9MCB2</accession>
<keyword evidence="3" id="KW-0813">Transport</keyword>
<gene>
    <name evidence="9" type="ORF">GTW51_01635</name>
</gene>
<comment type="similarity">
    <text evidence="2">Belongs to the ABC transporter superfamily.</text>
</comment>
<dbReference type="PANTHER" id="PTHR43297">
    <property type="entry name" value="OLIGOPEPTIDE TRANSPORT ATP-BINDING PROTEIN APPD"/>
    <property type="match status" value="1"/>
</dbReference>
<keyword evidence="4" id="KW-1003">Cell membrane</keyword>
<keyword evidence="7" id="KW-0472">Membrane</keyword>
<evidence type="ECO:0000313" key="10">
    <source>
        <dbReference type="Proteomes" id="UP000476332"/>
    </source>
</evidence>
<dbReference type="InterPro" id="IPR017871">
    <property type="entry name" value="ABC_transporter-like_CS"/>
</dbReference>
<dbReference type="InterPro" id="IPR003593">
    <property type="entry name" value="AAA+_ATPase"/>
</dbReference>
<dbReference type="Pfam" id="PF00005">
    <property type="entry name" value="ABC_tran"/>
    <property type="match status" value="2"/>
</dbReference>
<reference evidence="9 10" key="1">
    <citation type="submission" date="2020-01" db="EMBL/GenBank/DDBJ databases">
        <title>Genomes of bacteria type strains.</title>
        <authorList>
            <person name="Chen J."/>
            <person name="Zhu S."/>
            <person name="Chen J."/>
        </authorList>
    </citation>
    <scope>NUCLEOTIDE SEQUENCE [LARGE SCALE GENOMIC DNA]</scope>
    <source>
        <strain evidence="9 10">KCTC 52919</strain>
    </source>
</reference>